<dbReference type="AlphaFoldDB" id="A0A444J1X6"/>
<organism evidence="1 2">
    <name type="scientific">Candidatus Electrothrix aarhusensis</name>
    <dbReference type="NCBI Taxonomy" id="1859131"/>
    <lineage>
        <taxon>Bacteria</taxon>
        <taxon>Pseudomonadati</taxon>
        <taxon>Thermodesulfobacteriota</taxon>
        <taxon>Desulfobulbia</taxon>
        <taxon>Desulfobulbales</taxon>
        <taxon>Desulfobulbaceae</taxon>
        <taxon>Candidatus Electrothrix</taxon>
    </lineage>
</organism>
<protein>
    <submittedName>
        <fullName evidence="1">Uncharacterized protein</fullName>
    </submittedName>
</protein>
<dbReference type="EMBL" id="MTKO01000043">
    <property type="protein sequence ID" value="RWX47032.1"/>
    <property type="molecule type" value="Genomic_DNA"/>
</dbReference>
<sequence length="47" mass="5239">MIGAALPACDASMSTFSIANQFFLERSTIFFITLARKMKVSENVNCY</sequence>
<comment type="caution">
    <text evidence="1">The sequence shown here is derived from an EMBL/GenBank/DDBJ whole genome shotgun (WGS) entry which is preliminary data.</text>
</comment>
<keyword evidence="2" id="KW-1185">Reference proteome</keyword>
<name>A0A444J1X6_9BACT</name>
<accession>A0A444J1X6</accession>
<gene>
    <name evidence="1" type="ORF">H206_11932</name>
</gene>
<evidence type="ECO:0000313" key="2">
    <source>
        <dbReference type="Proteomes" id="UP000287853"/>
    </source>
</evidence>
<proteinExistence type="predicted"/>
<evidence type="ECO:0000313" key="1">
    <source>
        <dbReference type="EMBL" id="RWX47032.1"/>
    </source>
</evidence>
<reference evidence="1 2" key="1">
    <citation type="submission" date="2017-01" db="EMBL/GenBank/DDBJ databases">
        <title>The cable genome- insights into the physiology and evolution of filamentous bacteria capable of sulfide oxidation via long distance electron transfer.</title>
        <authorList>
            <person name="Schreiber L."/>
            <person name="Bjerg J.T."/>
            <person name="Boggild A."/>
            <person name="Van De Vossenberg J."/>
            <person name="Meysman F."/>
            <person name="Nielsen L.P."/>
            <person name="Schramm A."/>
            <person name="Kjeldsen K.U."/>
        </authorList>
    </citation>
    <scope>NUCLEOTIDE SEQUENCE [LARGE SCALE GENOMIC DNA]</scope>
    <source>
        <strain evidence="1">MCF</strain>
    </source>
</reference>
<dbReference type="Proteomes" id="UP000287853">
    <property type="component" value="Unassembled WGS sequence"/>
</dbReference>